<evidence type="ECO:0008006" key="4">
    <source>
        <dbReference type="Google" id="ProtNLM"/>
    </source>
</evidence>
<dbReference type="Proteomes" id="UP000704068">
    <property type="component" value="Unassembled WGS sequence"/>
</dbReference>
<accession>A0A929RVL6</accession>
<evidence type="ECO:0000313" key="2">
    <source>
        <dbReference type="EMBL" id="MBF0970070.1"/>
    </source>
</evidence>
<reference evidence="2" key="1">
    <citation type="submission" date="2020-04" db="EMBL/GenBank/DDBJ databases">
        <title>Deep metagenomics examines the oral microbiome during advanced dental caries in children, revealing novel taxa and co-occurrences with host molecules.</title>
        <authorList>
            <person name="Baker J.L."/>
            <person name="Morton J.T."/>
            <person name="Dinis M."/>
            <person name="Alvarez R."/>
            <person name="Tran N.C."/>
            <person name="Knight R."/>
            <person name="Edlund A."/>
        </authorList>
    </citation>
    <scope>NUCLEOTIDE SEQUENCE</scope>
    <source>
        <strain evidence="2">JCVI_34_bin.1</strain>
    </source>
</reference>
<dbReference type="EMBL" id="JABZGR010000006">
    <property type="protein sequence ID" value="MBF0970070.1"/>
    <property type="molecule type" value="Genomic_DNA"/>
</dbReference>
<comment type="caution">
    <text evidence="2">The sequence shown here is derived from an EMBL/GenBank/DDBJ whole genome shotgun (WGS) entry which is preliminary data.</text>
</comment>
<feature type="signal peptide" evidence="1">
    <location>
        <begin position="1"/>
        <end position="24"/>
    </location>
</feature>
<name>A0A929RVL6_9BACT</name>
<dbReference type="RefSeq" id="WP_303763276.1">
    <property type="nucleotide sequence ID" value="NZ_JABZGR010000006.1"/>
</dbReference>
<evidence type="ECO:0000256" key="1">
    <source>
        <dbReference type="SAM" id="SignalP"/>
    </source>
</evidence>
<organism evidence="2 3">
    <name type="scientific">Alloprevotella tannerae</name>
    <dbReference type="NCBI Taxonomy" id="76122"/>
    <lineage>
        <taxon>Bacteria</taxon>
        <taxon>Pseudomonadati</taxon>
        <taxon>Bacteroidota</taxon>
        <taxon>Bacteroidia</taxon>
        <taxon>Bacteroidales</taxon>
        <taxon>Prevotellaceae</taxon>
        <taxon>Alloprevotella</taxon>
    </lineage>
</organism>
<dbReference type="AlphaFoldDB" id="A0A929RVL6"/>
<feature type="chain" id="PRO_5037646360" description="Outer membrane protein beta-barrel domain-containing protein" evidence="1">
    <location>
        <begin position="25"/>
        <end position="208"/>
    </location>
</feature>
<evidence type="ECO:0000313" key="3">
    <source>
        <dbReference type="Proteomes" id="UP000704068"/>
    </source>
</evidence>
<keyword evidence="1" id="KW-0732">Signal</keyword>
<protein>
    <recommendedName>
        <fullName evidence="4">Outer membrane protein beta-barrel domain-containing protein</fullName>
    </recommendedName>
</protein>
<gene>
    <name evidence="2" type="ORF">HXK21_03370</name>
</gene>
<proteinExistence type="predicted"/>
<sequence>MKKILLLFAMLLSAALMQTQAAYAQNASLKWKVSVGLGLSSSESMNLGFAKGVQVSYDANIFEFGLSLHHASSQTLSTSKTHGLGFYNNAQGPSVQISQGDDRNEHNSANTSSINLFAGVDLFKAFKVQGRNRLILGALAGIGQYDRSFIINNPEGMTIDVRYGSLWSYGLKGSYEYMITKRVGAGFSATYDFRQDNFYGLANLIVQF</sequence>